<evidence type="ECO:0000256" key="3">
    <source>
        <dbReference type="ARBA" id="ARBA00005300"/>
    </source>
</evidence>
<proteinExistence type="inferred from homology"/>
<dbReference type="CDD" id="cd09280">
    <property type="entry name" value="RNase_HI_eukaryote_like"/>
    <property type="match status" value="1"/>
</dbReference>
<dbReference type="FunFam" id="3.40.970.10:FF:000001">
    <property type="entry name" value="Ribonuclease H1"/>
    <property type="match status" value="2"/>
</dbReference>
<dbReference type="GO" id="GO:0003676">
    <property type="term" value="F:nucleic acid binding"/>
    <property type="evidence" value="ECO:0007669"/>
    <property type="project" value="InterPro"/>
</dbReference>
<evidence type="ECO:0000259" key="11">
    <source>
        <dbReference type="PROSITE" id="PS50879"/>
    </source>
</evidence>
<dbReference type="Pfam" id="PF01693">
    <property type="entry name" value="Cauli_VI"/>
    <property type="match status" value="2"/>
</dbReference>
<evidence type="ECO:0000256" key="4">
    <source>
        <dbReference type="ARBA" id="ARBA00012180"/>
    </source>
</evidence>
<feature type="region of interest" description="Disordered" evidence="10">
    <location>
        <begin position="158"/>
        <end position="216"/>
    </location>
</feature>
<reference evidence="12" key="1">
    <citation type="journal article" date="2020" name="Stud. Mycol.">
        <title>101 Dothideomycetes genomes: a test case for predicting lifestyles and emergence of pathogens.</title>
        <authorList>
            <person name="Haridas S."/>
            <person name="Albert R."/>
            <person name="Binder M."/>
            <person name="Bloem J."/>
            <person name="Labutti K."/>
            <person name="Salamov A."/>
            <person name="Andreopoulos B."/>
            <person name="Baker S."/>
            <person name="Barry K."/>
            <person name="Bills G."/>
            <person name="Bluhm B."/>
            <person name="Cannon C."/>
            <person name="Castanera R."/>
            <person name="Culley D."/>
            <person name="Daum C."/>
            <person name="Ezra D."/>
            <person name="Gonzalez J."/>
            <person name="Henrissat B."/>
            <person name="Kuo A."/>
            <person name="Liang C."/>
            <person name="Lipzen A."/>
            <person name="Lutzoni F."/>
            <person name="Magnuson J."/>
            <person name="Mondo S."/>
            <person name="Nolan M."/>
            <person name="Ohm R."/>
            <person name="Pangilinan J."/>
            <person name="Park H.-J."/>
            <person name="Ramirez L."/>
            <person name="Alfaro M."/>
            <person name="Sun H."/>
            <person name="Tritt A."/>
            <person name="Yoshinaga Y."/>
            <person name="Zwiers L.-H."/>
            <person name="Turgeon B."/>
            <person name="Goodwin S."/>
            <person name="Spatafora J."/>
            <person name="Crous P."/>
            <person name="Grigoriev I."/>
        </authorList>
    </citation>
    <scope>NUCLEOTIDE SEQUENCE</scope>
    <source>
        <strain evidence="12">Tuck. ex Michener</strain>
    </source>
</reference>
<dbReference type="InterPro" id="IPR036397">
    <property type="entry name" value="RNaseH_sf"/>
</dbReference>
<dbReference type="PANTHER" id="PTHR10642:SF26">
    <property type="entry name" value="RIBONUCLEASE H1"/>
    <property type="match status" value="1"/>
</dbReference>
<dbReference type="AlphaFoldDB" id="A0A6A6HKQ5"/>
<dbReference type="Pfam" id="PF00075">
    <property type="entry name" value="RNase_H"/>
    <property type="match status" value="1"/>
</dbReference>
<evidence type="ECO:0000256" key="5">
    <source>
        <dbReference type="ARBA" id="ARBA00022722"/>
    </source>
</evidence>
<dbReference type="InterPro" id="IPR037056">
    <property type="entry name" value="RNase_H1_N_sf"/>
</dbReference>
<dbReference type="PANTHER" id="PTHR10642">
    <property type="entry name" value="RIBONUCLEASE H1"/>
    <property type="match status" value="1"/>
</dbReference>
<keyword evidence="5" id="KW-0540">Nuclease</keyword>
<gene>
    <name evidence="12" type="ORF">EV356DRAFT_440709</name>
</gene>
<dbReference type="EMBL" id="ML991776">
    <property type="protein sequence ID" value="KAF2238462.1"/>
    <property type="molecule type" value="Genomic_DNA"/>
</dbReference>
<evidence type="ECO:0000256" key="1">
    <source>
        <dbReference type="ARBA" id="ARBA00000077"/>
    </source>
</evidence>
<evidence type="ECO:0000256" key="2">
    <source>
        <dbReference type="ARBA" id="ARBA00001946"/>
    </source>
</evidence>
<dbReference type="GO" id="GO:0004523">
    <property type="term" value="F:RNA-DNA hybrid ribonuclease activity"/>
    <property type="evidence" value="ECO:0007669"/>
    <property type="project" value="UniProtKB-EC"/>
</dbReference>
<dbReference type="InterPro" id="IPR011320">
    <property type="entry name" value="RNase_H1_N"/>
</dbReference>
<name>A0A6A6HKQ5_VIRVR</name>
<feature type="domain" description="RNase H type-1" evidence="11">
    <location>
        <begin position="249"/>
        <end position="399"/>
    </location>
</feature>
<dbReference type="EC" id="3.1.26.4" evidence="4"/>
<dbReference type="InterPro" id="IPR012337">
    <property type="entry name" value="RNaseH-like_sf"/>
</dbReference>
<dbReference type="InterPro" id="IPR002156">
    <property type="entry name" value="RNaseH_domain"/>
</dbReference>
<keyword evidence="13" id="KW-1185">Reference proteome</keyword>
<dbReference type="InterPro" id="IPR009027">
    <property type="entry name" value="Ribosomal_bL9/RNase_H1_N"/>
</dbReference>
<protein>
    <recommendedName>
        <fullName evidence="4">ribonuclease H</fullName>
        <ecNumber evidence="4">3.1.26.4</ecNumber>
    </recommendedName>
</protein>
<dbReference type="PROSITE" id="PS50879">
    <property type="entry name" value="RNASE_H_1"/>
    <property type="match status" value="1"/>
</dbReference>
<keyword evidence="7" id="KW-0255">Endonuclease</keyword>
<dbReference type="OrthoDB" id="407198at2759"/>
<dbReference type="GO" id="GO:0046872">
    <property type="term" value="F:metal ion binding"/>
    <property type="evidence" value="ECO:0007669"/>
    <property type="project" value="UniProtKB-KW"/>
</dbReference>
<keyword evidence="9" id="KW-0460">Magnesium</keyword>
<comment type="cofactor">
    <cofactor evidence="2">
        <name>Mg(2+)</name>
        <dbReference type="ChEBI" id="CHEBI:18420"/>
    </cofactor>
</comment>
<dbReference type="Gene3D" id="3.30.420.10">
    <property type="entry name" value="Ribonuclease H-like superfamily/Ribonuclease H"/>
    <property type="match status" value="1"/>
</dbReference>
<dbReference type="Gene3D" id="3.40.970.10">
    <property type="entry name" value="Ribonuclease H1, N-terminal domain"/>
    <property type="match status" value="2"/>
</dbReference>
<feature type="compositionally biased region" description="Polar residues" evidence="10">
    <location>
        <begin position="17"/>
        <end position="29"/>
    </location>
</feature>
<dbReference type="InterPro" id="IPR050092">
    <property type="entry name" value="RNase_H"/>
</dbReference>
<evidence type="ECO:0000313" key="13">
    <source>
        <dbReference type="Proteomes" id="UP000800092"/>
    </source>
</evidence>
<dbReference type="Proteomes" id="UP000800092">
    <property type="component" value="Unassembled WGS sequence"/>
</dbReference>
<evidence type="ECO:0000256" key="10">
    <source>
        <dbReference type="SAM" id="MobiDB-lite"/>
    </source>
</evidence>
<evidence type="ECO:0000256" key="8">
    <source>
        <dbReference type="ARBA" id="ARBA00022801"/>
    </source>
</evidence>
<accession>A0A6A6HKQ5</accession>
<evidence type="ECO:0000313" key="12">
    <source>
        <dbReference type="EMBL" id="KAF2238462.1"/>
    </source>
</evidence>
<keyword evidence="6" id="KW-0479">Metal-binding</keyword>
<dbReference type="SUPFAM" id="SSF55658">
    <property type="entry name" value="L9 N-domain-like"/>
    <property type="match status" value="2"/>
</dbReference>
<comment type="similarity">
    <text evidence="3">Belongs to the RNase H family.</text>
</comment>
<evidence type="ECO:0000256" key="9">
    <source>
        <dbReference type="ARBA" id="ARBA00022842"/>
    </source>
</evidence>
<feature type="region of interest" description="Disordered" evidence="10">
    <location>
        <begin position="1"/>
        <end position="40"/>
    </location>
</feature>
<keyword evidence="8" id="KW-0378">Hydrolase</keyword>
<dbReference type="FunFam" id="3.30.420.10:FF:000090">
    <property type="entry name" value="Ribonuclease H"/>
    <property type="match status" value="1"/>
</dbReference>
<comment type="catalytic activity">
    <reaction evidence="1">
        <text>Endonucleolytic cleavage to 5'-phosphomonoester.</text>
        <dbReference type="EC" id="3.1.26.4"/>
    </reaction>
</comment>
<evidence type="ECO:0000256" key="6">
    <source>
        <dbReference type="ARBA" id="ARBA00022723"/>
    </source>
</evidence>
<organism evidence="12 13">
    <name type="scientific">Viridothelium virens</name>
    <name type="common">Speckled blister lichen</name>
    <name type="synonym">Trypethelium virens</name>
    <dbReference type="NCBI Taxonomy" id="1048519"/>
    <lineage>
        <taxon>Eukaryota</taxon>
        <taxon>Fungi</taxon>
        <taxon>Dikarya</taxon>
        <taxon>Ascomycota</taxon>
        <taxon>Pezizomycotina</taxon>
        <taxon>Dothideomycetes</taxon>
        <taxon>Dothideomycetes incertae sedis</taxon>
        <taxon>Trypetheliales</taxon>
        <taxon>Trypetheliaceae</taxon>
        <taxon>Viridothelium</taxon>
    </lineage>
</organism>
<evidence type="ECO:0000256" key="7">
    <source>
        <dbReference type="ARBA" id="ARBA00022759"/>
    </source>
</evidence>
<dbReference type="SUPFAM" id="SSF53098">
    <property type="entry name" value="Ribonuclease H-like"/>
    <property type="match status" value="1"/>
</dbReference>
<sequence>MEVQIDTAAAQEAGEPNLTSPIPTSASSGTKRKREPPPKFYSVRVGHEPGIYHSWAECLEQVRGFKNATFKSFTSLTDAEAFMNATSSSKSSSLASSGPQKFYAVQNGRVPGVYEDWASAQQQITGWTRPKHKAFTTRAEAEAFVNAAPNVGDAVSNVVVPADGTPPAKKAKKSRDSASSKKTNGAAASPTPGLDGKDDEYEPGLGPLPPDAEDGFDTNVILDVATGKVKYKSEEQRNATKWHATGPSKGSMLRIYTDGSSLGNGQNGSIAGVGVFFGPDDPRNLSEPLPGPRQTNQRAELTALLRALDLTPHHLDATILSDSSYAINCVTVWHRSWEQKNWQTSAKKPVENRDIIEKVLEKIRLREEVGSQTVFEWVKGHAKDPGNLAADGLAVLGAKEARDRRGEAG</sequence>
<dbReference type="GO" id="GO:0043137">
    <property type="term" value="P:DNA replication, removal of RNA primer"/>
    <property type="evidence" value="ECO:0007669"/>
    <property type="project" value="TreeGrafter"/>
</dbReference>